<evidence type="ECO:0000256" key="4">
    <source>
        <dbReference type="ARBA" id="ARBA00022692"/>
    </source>
</evidence>
<evidence type="ECO:0000256" key="3">
    <source>
        <dbReference type="ARBA" id="ARBA00022475"/>
    </source>
</evidence>
<feature type="transmembrane region" description="Helical" evidence="8">
    <location>
        <begin position="15"/>
        <end position="38"/>
    </location>
</feature>
<keyword evidence="5 8" id="KW-1133">Transmembrane helix</keyword>
<evidence type="ECO:0000256" key="8">
    <source>
        <dbReference type="SAM" id="Phobius"/>
    </source>
</evidence>
<dbReference type="Proteomes" id="UP000603352">
    <property type="component" value="Unassembled WGS sequence"/>
</dbReference>
<evidence type="ECO:0000256" key="1">
    <source>
        <dbReference type="ARBA" id="ARBA00004162"/>
    </source>
</evidence>
<protein>
    <recommendedName>
        <fullName evidence="11">Biopolymer transporter ExbD</fullName>
    </recommendedName>
</protein>
<comment type="subcellular location">
    <subcellularLocation>
        <location evidence="1">Cell membrane</location>
        <topology evidence="1">Single-pass membrane protein</topology>
    </subcellularLocation>
    <subcellularLocation>
        <location evidence="7">Cell membrane</location>
        <topology evidence="7">Single-pass type II membrane protein</topology>
    </subcellularLocation>
</comment>
<evidence type="ECO:0000256" key="5">
    <source>
        <dbReference type="ARBA" id="ARBA00022989"/>
    </source>
</evidence>
<dbReference type="PANTHER" id="PTHR30558">
    <property type="entry name" value="EXBD MEMBRANE COMPONENT OF PMF-DRIVEN MACROMOLECULE IMPORT SYSTEM"/>
    <property type="match status" value="1"/>
</dbReference>
<reference evidence="10" key="1">
    <citation type="journal article" date="2019" name="Int. J. Syst. Evol. Microbiol.">
        <title>The Global Catalogue of Microorganisms (GCM) 10K type strain sequencing project: providing services to taxonomists for standard genome sequencing and annotation.</title>
        <authorList>
            <consortium name="The Broad Institute Genomics Platform"/>
            <consortium name="The Broad Institute Genome Sequencing Center for Infectious Disease"/>
            <person name="Wu L."/>
            <person name="Ma J."/>
        </authorList>
    </citation>
    <scope>NUCLEOTIDE SEQUENCE [LARGE SCALE GENOMIC DNA]</scope>
    <source>
        <strain evidence="10">CGMCC 1.10188</strain>
    </source>
</reference>
<sequence length="142" mass="14754">MRLRQSSRARNSDDALIPLINVVFLLLVFFMVAGTITAGDAFRIQPARIAAEARKDAADGRRVLLVGADGRMAYDGESITIGALSEQLALTVQGAADRGLSLQPLAVKTDAGAPAGTVIAATEAARAAGFPGVVLLVQRVPE</sequence>
<keyword evidence="7" id="KW-0653">Protein transport</keyword>
<keyword evidence="3" id="KW-1003">Cell membrane</keyword>
<comment type="similarity">
    <text evidence="2 7">Belongs to the ExbD/TolR family.</text>
</comment>
<dbReference type="Gene3D" id="3.30.420.270">
    <property type="match status" value="1"/>
</dbReference>
<evidence type="ECO:0000256" key="6">
    <source>
        <dbReference type="ARBA" id="ARBA00023136"/>
    </source>
</evidence>
<gene>
    <name evidence="9" type="ORF">GCM10011505_26160</name>
</gene>
<accession>A0ABQ1IIR2</accession>
<proteinExistence type="inferred from homology"/>
<dbReference type="InterPro" id="IPR003400">
    <property type="entry name" value="ExbD"/>
</dbReference>
<evidence type="ECO:0000256" key="2">
    <source>
        <dbReference type="ARBA" id="ARBA00005811"/>
    </source>
</evidence>
<organism evidence="9 10">
    <name type="scientific">Tistrella bauzanensis</name>
    <dbReference type="NCBI Taxonomy" id="657419"/>
    <lineage>
        <taxon>Bacteria</taxon>
        <taxon>Pseudomonadati</taxon>
        <taxon>Pseudomonadota</taxon>
        <taxon>Alphaproteobacteria</taxon>
        <taxon>Geminicoccales</taxon>
        <taxon>Geminicoccaceae</taxon>
        <taxon>Tistrella</taxon>
    </lineage>
</organism>
<keyword evidence="10" id="KW-1185">Reference proteome</keyword>
<evidence type="ECO:0008006" key="11">
    <source>
        <dbReference type="Google" id="ProtNLM"/>
    </source>
</evidence>
<keyword evidence="6 8" id="KW-0472">Membrane</keyword>
<name>A0ABQ1IIR2_9PROT</name>
<keyword evidence="7" id="KW-0813">Transport</keyword>
<keyword evidence="4 7" id="KW-0812">Transmembrane</keyword>
<dbReference type="PANTHER" id="PTHR30558:SF3">
    <property type="entry name" value="BIOPOLYMER TRANSPORT PROTEIN EXBD-RELATED"/>
    <property type="match status" value="1"/>
</dbReference>
<evidence type="ECO:0000313" key="10">
    <source>
        <dbReference type="Proteomes" id="UP000603352"/>
    </source>
</evidence>
<dbReference type="EMBL" id="BMDZ01000029">
    <property type="protein sequence ID" value="GGB43620.1"/>
    <property type="molecule type" value="Genomic_DNA"/>
</dbReference>
<evidence type="ECO:0000256" key="7">
    <source>
        <dbReference type="RuleBase" id="RU003879"/>
    </source>
</evidence>
<dbReference type="RefSeq" id="WP_188578518.1">
    <property type="nucleotide sequence ID" value="NZ_BMDZ01000029.1"/>
</dbReference>
<dbReference type="Pfam" id="PF02472">
    <property type="entry name" value="ExbD"/>
    <property type="match status" value="1"/>
</dbReference>
<evidence type="ECO:0000313" key="9">
    <source>
        <dbReference type="EMBL" id="GGB43620.1"/>
    </source>
</evidence>
<comment type="caution">
    <text evidence="9">The sequence shown here is derived from an EMBL/GenBank/DDBJ whole genome shotgun (WGS) entry which is preliminary data.</text>
</comment>